<organism evidence="2 3">
    <name type="scientific">Pontibacillus halophilus JSM 076056 = DSM 19796</name>
    <dbReference type="NCBI Taxonomy" id="1385510"/>
    <lineage>
        <taxon>Bacteria</taxon>
        <taxon>Bacillati</taxon>
        <taxon>Bacillota</taxon>
        <taxon>Bacilli</taxon>
        <taxon>Bacillales</taxon>
        <taxon>Bacillaceae</taxon>
        <taxon>Pontibacillus</taxon>
    </lineage>
</organism>
<keyword evidence="3" id="KW-1185">Reference proteome</keyword>
<dbReference type="Proteomes" id="UP000030528">
    <property type="component" value="Unassembled WGS sequence"/>
</dbReference>
<evidence type="ECO:0000259" key="1">
    <source>
        <dbReference type="Pfam" id="PF07993"/>
    </source>
</evidence>
<evidence type="ECO:0000313" key="3">
    <source>
        <dbReference type="Proteomes" id="UP000030528"/>
    </source>
</evidence>
<dbReference type="GO" id="GO:0080019">
    <property type="term" value="F:alcohol-forming very long-chain fatty acyl-CoA reductase activity"/>
    <property type="evidence" value="ECO:0007669"/>
    <property type="project" value="InterPro"/>
</dbReference>
<dbReference type="RefSeq" id="WP_026801248.1">
    <property type="nucleotide sequence ID" value="NZ_AULI01000014.1"/>
</dbReference>
<dbReference type="InterPro" id="IPR036291">
    <property type="entry name" value="NAD(P)-bd_dom_sf"/>
</dbReference>
<feature type="domain" description="Thioester reductase (TE)" evidence="1">
    <location>
        <begin position="8"/>
        <end position="242"/>
    </location>
</feature>
<reference evidence="2 3" key="1">
    <citation type="submission" date="2013-08" db="EMBL/GenBank/DDBJ databases">
        <authorList>
            <person name="Huang J."/>
            <person name="Wang G."/>
        </authorList>
    </citation>
    <scope>NUCLEOTIDE SEQUENCE [LARGE SCALE GENOMIC DNA]</scope>
    <source>
        <strain evidence="2 3">JSM 076056</strain>
    </source>
</reference>
<proteinExistence type="predicted"/>
<protein>
    <recommendedName>
        <fullName evidence="1">Thioester reductase (TE) domain-containing protein</fullName>
    </recommendedName>
</protein>
<dbReference type="PANTHER" id="PTHR11011:SF45">
    <property type="entry name" value="FATTY ACYL-COA REDUCTASE CG8306-RELATED"/>
    <property type="match status" value="1"/>
</dbReference>
<dbReference type="PANTHER" id="PTHR11011">
    <property type="entry name" value="MALE STERILITY PROTEIN 2-RELATED"/>
    <property type="match status" value="1"/>
</dbReference>
<dbReference type="Pfam" id="PF07993">
    <property type="entry name" value="NAD_binding_4"/>
    <property type="match status" value="1"/>
</dbReference>
<comment type="caution">
    <text evidence="2">The sequence shown here is derived from an EMBL/GenBank/DDBJ whole genome shotgun (WGS) entry which is preliminary data.</text>
</comment>
<dbReference type="CDD" id="cd05263">
    <property type="entry name" value="MupV_like_SDR_e"/>
    <property type="match status" value="1"/>
</dbReference>
<dbReference type="Gene3D" id="3.40.50.720">
    <property type="entry name" value="NAD(P)-binding Rossmann-like Domain"/>
    <property type="match status" value="1"/>
</dbReference>
<dbReference type="EMBL" id="AVPE01000014">
    <property type="protein sequence ID" value="KGX90551.1"/>
    <property type="molecule type" value="Genomic_DNA"/>
</dbReference>
<dbReference type="eggNOG" id="COG3320">
    <property type="taxonomic scope" value="Bacteria"/>
</dbReference>
<name>A0A0A5GBK7_9BACI</name>
<dbReference type="STRING" id="1385510.GCA_000425205_02986"/>
<dbReference type="AlphaFoldDB" id="A0A0A5GBK7"/>
<dbReference type="OrthoDB" id="9807212at2"/>
<accession>A0A0A5GBK7</accession>
<evidence type="ECO:0000313" key="2">
    <source>
        <dbReference type="EMBL" id="KGX90551.1"/>
    </source>
</evidence>
<dbReference type="GO" id="GO:0035336">
    <property type="term" value="P:long-chain fatty-acyl-CoA metabolic process"/>
    <property type="evidence" value="ECO:0007669"/>
    <property type="project" value="TreeGrafter"/>
</dbReference>
<dbReference type="InterPro" id="IPR013120">
    <property type="entry name" value="FAR_NAD-bd"/>
</dbReference>
<dbReference type="InterPro" id="IPR026055">
    <property type="entry name" value="FAR"/>
</dbReference>
<dbReference type="SUPFAM" id="SSF51735">
    <property type="entry name" value="NAD(P)-binding Rossmann-fold domains"/>
    <property type="match status" value="1"/>
</dbReference>
<gene>
    <name evidence="2" type="ORF">N781_07085</name>
</gene>
<sequence>MGNSYLFTGYPGFLTSRLVEALLTRREDVDRCYLLVLPSFRNQAEEQLLEIRERVGQTFDQLEIVEGDITLPDLGIQASTNRRILQEVTHVYHLAAIYDLATPFQPAYEVNVIGTKQVTDWVSQAPNLEQYTYVSTAYVSGRRSGPIYEGELSHNRGFHNFYEETKYEAEIYVQRNQSRIPTTIVRPGIVVGHSETGETAKFDGPYFILNLLGRMRHFRTIPYIGEGEGEGNFVPYDYVIDTLLYVSHDRRAIGKTLHVTDPCPYKVKEVYRMLSEGLLQRTPTSHLSFQLCEKGLNFKMAQKWLHVPKESLPYFKHDGHYDTSELSSLLANTSIRCPDFKDIVPTMIRYYEKHQKDERKQVTLT</sequence>